<dbReference type="RefSeq" id="WP_169684695.1">
    <property type="nucleotide sequence ID" value="NZ_JABBNU010000012.1"/>
</dbReference>
<dbReference type="Proteomes" id="UP000559010">
    <property type="component" value="Unassembled WGS sequence"/>
</dbReference>
<comment type="caution">
    <text evidence="1">The sequence shown here is derived from an EMBL/GenBank/DDBJ whole genome shotgun (WGS) entry which is preliminary data.</text>
</comment>
<sequence>MRKIIFISFLFIVSYCAFGQYAKKPSFYIDLGLDHGNYAGASFTLNFITKNNLVFSGFYAFYQRYPNWLDKSSINALTPYIVPKEKNHNIGVSFGKGFYLNDIETIRFSVNGGVGFTKLYDPIYKENISIDNAEFSESFSPALYLNPRLEFPFSRYFGLGVGCRMTATKDRYYFGISTSLLVGSLREKKINN</sequence>
<accession>A0A848J3M7</accession>
<dbReference type="EMBL" id="JABBNU010000012">
    <property type="protein sequence ID" value="NMM50331.1"/>
    <property type="molecule type" value="Genomic_DNA"/>
</dbReference>
<gene>
    <name evidence="1" type="ORF">HH304_18120</name>
</gene>
<proteinExistence type="predicted"/>
<evidence type="ECO:0000313" key="2">
    <source>
        <dbReference type="Proteomes" id="UP000559010"/>
    </source>
</evidence>
<dbReference type="AlphaFoldDB" id="A0A848J3M7"/>
<evidence type="ECO:0000313" key="1">
    <source>
        <dbReference type="EMBL" id="NMM50331.1"/>
    </source>
</evidence>
<keyword evidence="2" id="KW-1185">Reference proteome</keyword>
<organism evidence="1 2">
    <name type="scientific">Marinigracilibium pacificum</name>
    <dbReference type="NCBI Taxonomy" id="2729599"/>
    <lineage>
        <taxon>Bacteria</taxon>
        <taxon>Pseudomonadati</taxon>
        <taxon>Bacteroidota</taxon>
        <taxon>Cytophagia</taxon>
        <taxon>Cytophagales</taxon>
        <taxon>Flammeovirgaceae</taxon>
        <taxon>Marinigracilibium</taxon>
    </lineage>
</organism>
<evidence type="ECO:0008006" key="3">
    <source>
        <dbReference type="Google" id="ProtNLM"/>
    </source>
</evidence>
<protein>
    <recommendedName>
        <fullName evidence="3">Outer membrane protein beta-barrel domain-containing protein</fullName>
    </recommendedName>
</protein>
<reference evidence="1 2" key="1">
    <citation type="submission" date="2020-04" db="EMBL/GenBank/DDBJ databases">
        <title>Flammeovirgaceae bacterium KN852 isolated from deep sea.</title>
        <authorList>
            <person name="Zhang D.-C."/>
        </authorList>
    </citation>
    <scope>NUCLEOTIDE SEQUENCE [LARGE SCALE GENOMIC DNA]</scope>
    <source>
        <strain evidence="1 2">KN852</strain>
    </source>
</reference>
<name>A0A848J3M7_9BACT</name>